<dbReference type="RefSeq" id="WP_055578965.1">
    <property type="nucleotide sequence ID" value="NZ_LKTM01000224.1"/>
</dbReference>
<dbReference type="PANTHER" id="PTHR35176">
    <property type="entry name" value="HEME OXYGENASE HI_0854-RELATED"/>
    <property type="match status" value="1"/>
</dbReference>
<evidence type="ECO:0000313" key="4">
    <source>
        <dbReference type="Proteomes" id="UP000051677"/>
    </source>
</evidence>
<dbReference type="GO" id="GO:0016627">
    <property type="term" value="F:oxidoreductase activity, acting on the CH-CH group of donors"/>
    <property type="evidence" value="ECO:0007669"/>
    <property type="project" value="TreeGrafter"/>
</dbReference>
<dbReference type="Proteomes" id="UP000051677">
    <property type="component" value="Unassembled WGS sequence"/>
</dbReference>
<sequence length="147" mass="15845">MTTVQDAVALAASESGLAVISTVRADGSVQASLVNVGLLPHPAGGEPVLGFTTYGKVKLANLRARPQLAVTFRNGWQWATVEGRAEVAGPDDAQSWLSDPDQLRLLLRDVFTAAGGTHDDWDEYDRVMAEERRAVVLIGPTRVYSNR</sequence>
<dbReference type="STRING" id="1778.A9W97_19650"/>
<reference evidence="3 4" key="1">
    <citation type="submission" date="2015-10" db="EMBL/GenBank/DDBJ databases">
        <title>Mycobacterium gordonae draft genome assembly.</title>
        <authorList>
            <person name="Ustinova V."/>
            <person name="Smirnova T."/>
            <person name="Blagodatskikh K."/>
            <person name="Varlamov D."/>
            <person name="Larionova E."/>
            <person name="Chernousova L."/>
        </authorList>
    </citation>
    <scope>NUCLEOTIDE SEQUENCE [LARGE SCALE GENOMIC DNA]</scope>
    <source>
        <strain evidence="3 4">CTRI 14-8773</strain>
    </source>
</reference>
<organism evidence="3 4">
    <name type="scientific">Mycobacterium gordonae</name>
    <dbReference type="NCBI Taxonomy" id="1778"/>
    <lineage>
        <taxon>Bacteria</taxon>
        <taxon>Bacillati</taxon>
        <taxon>Actinomycetota</taxon>
        <taxon>Actinomycetes</taxon>
        <taxon>Mycobacteriales</taxon>
        <taxon>Mycobacteriaceae</taxon>
        <taxon>Mycobacterium</taxon>
    </lineage>
</organism>
<keyword evidence="1" id="KW-0560">Oxidoreductase</keyword>
<accession>A0A0Q2LQE1</accession>
<evidence type="ECO:0000259" key="2">
    <source>
        <dbReference type="Pfam" id="PF01243"/>
    </source>
</evidence>
<dbReference type="InterPro" id="IPR012349">
    <property type="entry name" value="Split_barrel_FMN-bd"/>
</dbReference>
<proteinExistence type="predicted"/>
<dbReference type="InterPro" id="IPR011576">
    <property type="entry name" value="Pyridox_Oxase_N"/>
</dbReference>
<dbReference type="PANTHER" id="PTHR35176:SF2">
    <property type="entry name" value="F420H(2)-DEPENDENT REDUCTASE RV1155"/>
    <property type="match status" value="1"/>
</dbReference>
<dbReference type="NCBIfam" id="TIGR03618">
    <property type="entry name" value="Rv1155_F420"/>
    <property type="match status" value="1"/>
</dbReference>
<dbReference type="AlphaFoldDB" id="A0A0Q2LQE1"/>
<feature type="domain" description="Pyridoxamine 5'-phosphate oxidase N-terminal" evidence="2">
    <location>
        <begin position="9"/>
        <end position="100"/>
    </location>
</feature>
<comment type="caution">
    <text evidence="3">The sequence shown here is derived from an EMBL/GenBank/DDBJ whole genome shotgun (WGS) entry which is preliminary data.</text>
</comment>
<dbReference type="OrthoDB" id="3293200at2"/>
<dbReference type="Pfam" id="PF01243">
    <property type="entry name" value="PNPOx_N"/>
    <property type="match status" value="1"/>
</dbReference>
<dbReference type="GO" id="GO:0005829">
    <property type="term" value="C:cytosol"/>
    <property type="evidence" value="ECO:0007669"/>
    <property type="project" value="TreeGrafter"/>
</dbReference>
<dbReference type="SUPFAM" id="SSF50475">
    <property type="entry name" value="FMN-binding split barrel"/>
    <property type="match status" value="1"/>
</dbReference>
<gene>
    <name evidence="3" type="ORF">AO501_27315</name>
</gene>
<name>A0A0Q2LQE1_MYCGO</name>
<dbReference type="GO" id="GO:0070967">
    <property type="term" value="F:coenzyme F420 binding"/>
    <property type="evidence" value="ECO:0007669"/>
    <property type="project" value="TreeGrafter"/>
</dbReference>
<dbReference type="EMBL" id="LKTM01000224">
    <property type="protein sequence ID" value="KQH78193.1"/>
    <property type="molecule type" value="Genomic_DNA"/>
</dbReference>
<evidence type="ECO:0000313" key="3">
    <source>
        <dbReference type="EMBL" id="KQH78193.1"/>
    </source>
</evidence>
<protein>
    <submittedName>
        <fullName evidence="3">Pyridoxamine 5'-phosphate oxidase</fullName>
    </submittedName>
</protein>
<dbReference type="InterPro" id="IPR052019">
    <property type="entry name" value="F420H2_bilvrd_red/Heme_oxyg"/>
</dbReference>
<dbReference type="InterPro" id="IPR019920">
    <property type="entry name" value="F420-binding_dom_put"/>
</dbReference>
<dbReference type="Gene3D" id="2.30.110.10">
    <property type="entry name" value="Electron Transport, Fmn-binding Protein, Chain A"/>
    <property type="match status" value="1"/>
</dbReference>
<evidence type="ECO:0000256" key="1">
    <source>
        <dbReference type="ARBA" id="ARBA00023002"/>
    </source>
</evidence>